<reference evidence="3 4" key="1">
    <citation type="journal article" date="2020" name="Nature">
        <title>Isolation of an archaeon at the prokaryote-eukaryote interface.</title>
        <authorList>
            <person name="Imachi H."/>
            <person name="Nobu M.K."/>
            <person name="Nakahara N."/>
            <person name="Morono Y."/>
            <person name="Ogawara M."/>
            <person name="Takaki Y."/>
            <person name="Takano Y."/>
            <person name="Uematsu K."/>
            <person name="Ikuta T."/>
            <person name="Ito M."/>
            <person name="Matsui Y."/>
            <person name="Miyazaki M."/>
            <person name="Murata K."/>
            <person name="Saito Y."/>
            <person name="Sakai S."/>
            <person name="Song C."/>
            <person name="Tasumi E."/>
            <person name="Yamanaka Y."/>
            <person name="Yamaguchi T."/>
            <person name="Kamagata Y."/>
            <person name="Tamaki H."/>
            <person name="Takai K."/>
        </authorList>
    </citation>
    <scope>NUCLEOTIDE SEQUENCE [LARGE SCALE GENOMIC DNA]</scope>
    <source>
        <strain evidence="3 4">MK-D1</strain>
    </source>
</reference>
<protein>
    <submittedName>
        <fullName evidence="3">HEAT repeat domain-containing protein</fullName>
    </submittedName>
</protein>
<dbReference type="PANTHER" id="PTHR12697">
    <property type="entry name" value="PBS LYASE HEAT-LIKE PROTEIN"/>
    <property type="match status" value="1"/>
</dbReference>
<gene>
    <name evidence="3" type="ORF">DSAG12_03399</name>
</gene>
<comment type="function">
    <text evidence="1">Catalyzes the hydroxylation of the N(6)-(4-aminobutyl)-L-lysine intermediate produced by deoxyhypusine synthase/DHPS on a critical lysine of the eukaryotic translation initiation factor 5A/eIF-5A. This is the second step of the post-translational modification of that lysine into an unusual amino acid residue named hypusine. Hypusination is unique to mature eIF-5A factor and is essential for its function.</text>
</comment>
<name>A0A5B9DEN7_9ARCH</name>
<dbReference type="PANTHER" id="PTHR12697:SF5">
    <property type="entry name" value="DEOXYHYPUSINE HYDROXYLASE"/>
    <property type="match status" value="1"/>
</dbReference>
<dbReference type="OrthoDB" id="142930at2157"/>
<evidence type="ECO:0000313" key="3">
    <source>
        <dbReference type="EMBL" id="QEE17562.1"/>
    </source>
</evidence>
<dbReference type="SUPFAM" id="SSF48371">
    <property type="entry name" value="ARM repeat"/>
    <property type="match status" value="1"/>
</dbReference>
<dbReference type="InterPro" id="IPR021133">
    <property type="entry name" value="HEAT_type_2"/>
</dbReference>
<organism evidence="3 4">
    <name type="scientific">Promethearchaeum syntrophicum</name>
    <dbReference type="NCBI Taxonomy" id="2594042"/>
    <lineage>
        <taxon>Archaea</taxon>
        <taxon>Promethearchaeati</taxon>
        <taxon>Promethearchaeota</taxon>
        <taxon>Promethearchaeia</taxon>
        <taxon>Promethearchaeales</taxon>
        <taxon>Promethearchaeaceae</taxon>
        <taxon>Promethearchaeum</taxon>
    </lineage>
</organism>
<evidence type="ECO:0000256" key="1">
    <source>
        <dbReference type="ARBA" id="ARBA00045876"/>
    </source>
</evidence>
<dbReference type="GO" id="GO:0016491">
    <property type="term" value="F:oxidoreductase activity"/>
    <property type="evidence" value="ECO:0007669"/>
    <property type="project" value="TreeGrafter"/>
</dbReference>
<reference evidence="3 4" key="2">
    <citation type="journal article" date="2024" name="Int. J. Syst. Evol. Microbiol.">
        <title>Promethearchaeum syntrophicum gen. nov., sp. nov., an anaerobic, obligately syntrophic archaeon, the first isolate of the lineage 'Asgard' archaea, and proposal of the new archaeal phylum Promethearchaeota phyl. nov. and kingdom Promethearchaeati regn. nov.</title>
        <authorList>
            <person name="Imachi H."/>
            <person name="Nobu M.K."/>
            <person name="Kato S."/>
            <person name="Takaki Y."/>
            <person name="Miyazaki M."/>
            <person name="Miyata M."/>
            <person name="Ogawara M."/>
            <person name="Saito Y."/>
            <person name="Sakai S."/>
            <person name="Tahara Y.O."/>
            <person name="Takano Y."/>
            <person name="Tasumi E."/>
            <person name="Uematsu K."/>
            <person name="Yoshimura T."/>
            <person name="Itoh T."/>
            <person name="Ohkuma M."/>
            <person name="Takai K."/>
        </authorList>
    </citation>
    <scope>NUCLEOTIDE SEQUENCE [LARGE SCALE GENOMIC DNA]</scope>
    <source>
        <strain evidence="3 4">MK-D1</strain>
    </source>
</reference>
<dbReference type="InterPro" id="IPR004155">
    <property type="entry name" value="PBS_lyase_HEAT"/>
</dbReference>
<sequence length="269" mass="29206">MEKNKDINELIARLGDRNTKARLDAANMLARLGNKALEPVTNLLNHDDSSYRRIAAYILGKIGNTVGDSDSVESLVENLVESLGDDSPDVRKSSAQALNRIGKPSIQPLIKALGNISKDVRASAVWALSKMGNMVVNPLLEVLNSPVKDVRASAVWALSKVGNPSIAGLISLMEDPDKNTRESAIWGLAKIGAPAIEKLAEKWHVRIGSEALEGENETDSVDISDLISGGEASIKQWIKFMIDNRAPKPDEFTPEVSEDEEKPKSEDSE</sequence>
<dbReference type="PROSITE" id="PS50077">
    <property type="entry name" value="HEAT_REPEAT"/>
    <property type="match status" value="1"/>
</dbReference>
<proteinExistence type="predicted"/>
<dbReference type="GeneID" id="41331369"/>
<feature type="region of interest" description="Disordered" evidence="2">
    <location>
        <begin position="245"/>
        <end position="269"/>
    </location>
</feature>
<dbReference type="Pfam" id="PF13646">
    <property type="entry name" value="HEAT_2"/>
    <property type="match status" value="2"/>
</dbReference>
<evidence type="ECO:0000256" key="2">
    <source>
        <dbReference type="SAM" id="MobiDB-lite"/>
    </source>
</evidence>
<dbReference type="InterPro" id="IPR016024">
    <property type="entry name" value="ARM-type_fold"/>
</dbReference>
<dbReference type="GO" id="GO:0016829">
    <property type="term" value="F:lyase activity"/>
    <property type="evidence" value="ECO:0007669"/>
    <property type="project" value="UniProtKB-KW"/>
</dbReference>
<dbReference type="AlphaFoldDB" id="A0A5B9DEN7"/>
<dbReference type="EMBL" id="CP042905">
    <property type="protein sequence ID" value="QEE17562.1"/>
    <property type="molecule type" value="Genomic_DNA"/>
</dbReference>
<dbReference type="RefSeq" id="WP_162306804.1">
    <property type="nucleotide sequence ID" value="NZ_CP042905.2"/>
</dbReference>
<dbReference type="InterPro" id="IPR011989">
    <property type="entry name" value="ARM-like"/>
</dbReference>
<keyword evidence="4" id="KW-1185">Reference proteome</keyword>
<dbReference type="Gene3D" id="1.25.10.10">
    <property type="entry name" value="Leucine-rich Repeat Variant"/>
    <property type="match status" value="2"/>
</dbReference>
<evidence type="ECO:0000313" key="4">
    <source>
        <dbReference type="Proteomes" id="UP000321408"/>
    </source>
</evidence>
<dbReference type="Proteomes" id="UP000321408">
    <property type="component" value="Chromosome"/>
</dbReference>
<dbReference type="SMART" id="SM00567">
    <property type="entry name" value="EZ_HEAT"/>
    <property type="match status" value="5"/>
</dbReference>
<accession>A0A5B9DEN7</accession>
<dbReference type="KEGG" id="psyt:DSAG12_03399"/>